<proteinExistence type="inferred from homology"/>
<keyword evidence="2" id="KW-0175">Coiled coil</keyword>
<feature type="domain" description="PIH1D1/2/3 CS-like" evidence="5">
    <location>
        <begin position="322"/>
        <end position="420"/>
    </location>
</feature>
<dbReference type="PANTHER" id="PTHR22997:SF7">
    <property type="entry name" value="PIH1 N-TERMINAL DOMAIN-CONTAINING PROTEIN"/>
    <property type="match status" value="1"/>
</dbReference>
<dbReference type="EMBL" id="AUPL01001216">
    <property type="protein sequence ID" value="ESL11043.1"/>
    <property type="molecule type" value="Genomic_DNA"/>
</dbReference>
<dbReference type="InterPro" id="IPR012981">
    <property type="entry name" value="PIH1_N"/>
</dbReference>
<feature type="compositionally biased region" description="Basic and acidic residues" evidence="3">
    <location>
        <begin position="9"/>
        <end position="22"/>
    </location>
</feature>
<evidence type="ECO:0000259" key="4">
    <source>
        <dbReference type="Pfam" id="PF08190"/>
    </source>
</evidence>
<dbReference type="VEuPathDB" id="TriTrypDB:TRSC58_01216"/>
<keyword evidence="7" id="KW-1185">Reference proteome</keyword>
<evidence type="ECO:0000256" key="2">
    <source>
        <dbReference type="SAM" id="Coils"/>
    </source>
</evidence>
<feature type="region of interest" description="Disordered" evidence="3">
    <location>
        <begin position="1"/>
        <end position="22"/>
    </location>
</feature>
<dbReference type="PANTHER" id="PTHR22997">
    <property type="entry name" value="PIH1 DOMAIN-CONTAINING PROTEIN 1"/>
    <property type="match status" value="1"/>
</dbReference>
<dbReference type="Pfam" id="PF18201">
    <property type="entry name" value="PIH1_CS"/>
    <property type="match status" value="1"/>
</dbReference>
<gene>
    <name evidence="6" type="ORF">TRSC58_01216</name>
</gene>
<organism evidence="6 7">
    <name type="scientific">Trypanosoma rangeli SC58</name>
    <dbReference type="NCBI Taxonomy" id="429131"/>
    <lineage>
        <taxon>Eukaryota</taxon>
        <taxon>Discoba</taxon>
        <taxon>Euglenozoa</taxon>
        <taxon>Kinetoplastea</taxon>
        <taxon>Metakinetoplastina</taxon>
        <taxon>Trypanosomatida</taxon>
        <taxon>Trypanosomatidae</taxon>
        <taxon>Trypanosoma</taxon>
        <taxon>Herpetosoma</taxon>
    </lineage>
</organism>
<dbReference type="InterPro" id="IPR050734">
    <property type="entry name" value="PIH1/Kintoun_subfamily"/>
</dbReference>
<feature type="region of interest" description="Disordered" evidence="3">
    <location>
        <begin position="262"/>
        <end position="294"/>
    </location>
</feature>
<feature type="region of interest" description="Disordered" evidence="3">
    <location>
        <begin position="438"/>
        <end position="471"/>
    </location>
</feature>
<comment type="similarity">
    <text evidence="1">Belongs to the PIH1 family.</text>
</comment>
<dbReference type="InterPro" id="IPR041442">
    <property type="entry name" value="PIH1D1/2/3_CS-like"/>
</dbReference>
<dbReference type="OrthoDB" id="546764at2759"/>
<accession>A0A061J6K4</accession>
<comment type="caution">
    <text evidence="6">The sequence shown here is derived from an EMBL/GenBank/DDBJ whole genome shotgun (WGS) entry which is preliminary data.</text>
</comment>
<evidence type="ECO:0008006" key="8">
    <source>
        <dbReference type="Google" id="ProtNLM"/>
    </source>
</evidence>
<evidence type="ECO:0000313" key="6">
    <source>
        <dbReference type="EMBL" id="ESL11043.1"/>
    </source>
</evidence>
<feature type="compositionally biased region" description="Basic and acidic residues" evidence="3">
    <location>
        <begin position="526"/>
        <end position="574"/>
    </location>
</feature>
<feature type="region of interest" description="Disordered" evidence="3">
    <location>
        <begin position="155"/>
        <end position="176"/>
    </location>
</feature>
<protein>
    <recommendedName>
        <fullName evidence="8">Dynein assembly factor 2, axonemal homolog</fullName>
    </recommendedName>
</protein>
<evidence type="ECO:0000256" key="3">
    <source>
        <dbReference type="SAM" id="MobiDB-lite"/>
    </source>
</evidence>
<feature type="domain" description="PIH1 N-terminal" evidence="4">
    <location>
        <begin position="173"/>
        <end position="248"/>
    </location>
</feature>
<evidence type="ECO:0000313" key="7">
    <source>
        <dbReference type="Proteomes" id="UP000031737"/>
    </source>
</evidence>
<dbReference type="AlphaFoldDB" id="A0A061J6K4"/>
<feature type="coiled-coil region" evidence="2">
    <location>
        <begin position="645"/>
        <end position="679"/>
    </location>
</feature>
<sequence length="697" mass="77463">MPLESINLSRRDAQEEKFTPTPEELRTIQEKMKDPKFVELFQDYVKSMEDPETRREEEAYLQQVEREAKAGGDHSFDFVFPTPGFVVELLEAATSYRVKHSSLKVGDKKTKQTPRVYVNMCSSAKIDPFSEQSTGDKEKSNWLVPVSVSRPRTEFFSEDVTTSTKSGEKQPNEDEDVASPVVVYDAVFHPDTLQLADRSDRFCCFLVNIAVEHINSGYGDNHGFGFRRLSSRIRAVGTPQNQTISREKGKSPFAAAMNEPVLTQPTKVLPPSPATDGNRKPALGKKDRESDEMQTTAKAAGTSMAGAATVSSDKVVKKEHLPHYTVAHRGHIDLSETWGWKIVDRRIGVPETLVVKMEFTGVRSASELNIEVESTYVIVAKASSHPYYGTLTLPFSVDSTPLEAKFEKKKALLTLVLRVVPPAPTGITAADMRRELGAAREPSVSEVRDTKEMTGEDAGASAPGTAPAGFVENNATSTVRAASPESACPPAAKSSEETPFVPQVSCIGDQDRARLMMEKVQAARRERERAAMEAEKLEVRVDKTENAPQEKEHEKTPDERVSEDAKQKTQREADTEPVASAEPPLVPLPAPTVALMTADVDAPMGVEDGVNLAKNAAELELLQQRQEAWKSDMHRRIEAKEDEDREKALMADREARREAERLRRRAEAARRQEELAVKLGERMTELPLRNRHIFTVD</sequence>
<dbReference type="GO" id="GO:0005737">
    <property type="term" value="C:cytoplasm"/>
    <property type="evidence" value="ECO:0007669"/>
    <property type="project" value="TreeGrafter"/>
</dbReference>
<dbReference type="Pfam" id="PF08190">
    <property type="entry name" value="PIH1"/>
    <property type="match status" value="1"/>
</dbReference>
<name>A0A061J6K4_TRYRA</name>
<evidence type="ECO:0000259" key="5">
    <source>
        <dbReference type="Pfam" id="PF18201"/>
    </source>
</evidence>
<feature type="compositionally biased region" description="Low complexity" evidence="3">
    <location>
        <begin position="458"/>
        <end position="469"/>
    </location>
</feature>
<evidence type="ECO:0000256" key="1">
    <source>
        <dbReference type="ARBA" id="ARBA00008511"/>
    </source>
</evidence>
<dbReference type="Proteomes" id="UP000031737">
    <property type="component" value="Unassembled WGS sequence"/>
</dbReference>
<reference evidence="6 7" key="1">
    <citation type="submission" date="2013-07" db="EMBL/GenBank/DDBJ databases">
        <authorList>
            <person name="Stoco P.H."/>
            <person name="Wagner G."/>
            <person name="Gerber A."/>
            <person name="Zaha A."/>
            <person name="Thompson C."/>
            <person name="Bartholomeu D.C."/>
            <person name="Luckemeyer D.D."/>
            <person name="Bahia D."/>
            <person name="Loreto E."/>
            <person name="Prestes E.B."/>
            <person name="Lima F.M."/>
            <person name="Rodrigues-Luiz G."/>
            <person name="Vallejo G.A."/>
            <person name="Filho J.F."/>
            <person name="Monteiro K.M."/>
            <person name="Tyler K.M."/>
            <person name="de Almeida L.G."/>
            <person name="Ortiz M.F."/>
            <person name="Siervo M.A."/>
            <person name="de Moraes M.H."/>
            <person name="Cunha O.L."/>
            <person name="Mendonca-Neto R."/>
            <person name="Silva R."/>
            <person name="Teixeira S.M."/>
            <person name="Murta S.M."/>
            <person name="Sincero T.C."/>
            <person name="Mendes T.A."/>
            <person name="Urmenyi T.P."/>
            <person name="Silva V.G."/>
            <person name="da Rocha W.D."/>
            <person name="Andersson B."/>
            <person name="Romanha A.J."/>
            <person name="Steindel M."/>
            <person name="de Vasconcelos A.T."/>
            <person name="Grisard E.C."/>
        </authorList>
    </citation>
    <scope>NUCLEOTIDE SEQUENCE [LARGE SCALE GENOMIC DNA]</scope>
    <source>
        <strain evidence="6 7">SC58</strain>
    </source>
</reference>
<feature type="region of interest" description="Disordered" evidence="3">
    <location>
        <begin position="526"/>
        <end position="586"/>
    </location>
</feature>